<protein>
    <submittedName>
        <fullName evidence="1">Uncharacterized protein</fullName>
    </submittedName>
</protein>
<organism evidence="1 2">
    <name type="scientific">Ancylostoma duodenale</name>
    <dbReference type="NCBI Taxonomy" id="51022"/>
    <lineage>
        <taxon>Eukaryota</taxon>
        <taxon>Metazoa</taxon>
        <taxon>Ecdysozoa</taxon>
        <taxon>Nematoda</taxon>
        <taxon>Chromadorea</taxon>
        <taxon>Rhabditida</taxon>
        <taxon>Rhabditina</taxon>
        <taxon>Rhabditomorpha</taxon>
        <taxon>Strongyloidea</taxon>
        <taxon>Ancylostomatidae</taxon>
        <taxon>Ancylostomatinae</taxon>
        <taxon>Ancylostoma</taxon>
    </lineage>
</organism>
<dbReference type="InterPro" id="IPR036691">
    <property type="entry name" value="Endo/exonu/phosph_ase_sf"/>
</dbReference>
<dbReference type="AlphaFoldDB" id="A0A0C2C3K9"/>
<name>A0A0C2C3K9_9BILA</name>
<dbReference type="Proteomes" id="UP000054047">
    <property type="component" value="Unassembled WGS sequence"/>
</dbReference>
<dbReference type="Gene3D" id="3.60.10.10">
    <property type="entry name" value="Endonuclease/exonuclease/phosphatase"/>
    <property type="match status" value="1"/>
</dbReference>
<accession>A0A0C2C3K9</accession>
<dbReference type="EMBL" id="KN779193">
    <property type="protein sequence ID" value="KIH44252.1"/>
    <property type="molecule type" value="Genomic_DNA"/>
</dbReference>
<keyword evidence="2" id="KW-1185">Reference proteome</keyword>
<reference evidence="1 2" key="1">
    <citation type="submission" date="2013-12" db="EMBL/GenBank/DDBJ databases">
        <title>Draft genome of the parsitic nematode Ancylostoma duodenale.</title>
        <authorList>
            <person name="Mitreva M."/>
        </authorList>
    </citation>
    <scope>NUCLEOTIDE SEQUENCE [LARGE SCALE GENOMIC DNA]</scope>
    <source>
        <strain evidence="1 2">Zhejiang</strain>
    </source>
</reference>
<dbReference type="OrthoDB" id="5863617at2759"/>
<evidence type="ECO:0000313" key="1">
    <source>
        <dbReference type="EMBL" id="KIH44252.1"/>
    </source>
</evidence>
<proteinExistence type="predicted"/>
<sequence length="157" mass="17545">MHCNLGLCSADVCAEDFNYAFYGQLENTIRSAPETDYIMRVHRWKGIGTRNVDGEKLINLAEPHDLAIANTSFAKRRCQKITYSSGRRETEIVHVLVRRGWLKTVKDGKVITVEDAVGQHRVRSSGLGHPMPQAIEIGSQAKNKVMETQSEDSETAS</sequence>
<gene>
    <name evidence="1" type="ORF">ANCDUO_25729</name>
</gene>
<evidence type="ECO:0000313" key="2">
    <source>
        <dbReference type="Proteomes" id="UP000054047"/>
    </source>
</evidence>